<sequence>MVIETSLPSAGLAVAAILGSGYFLAVMWSRRREPTARPLFGLAATLAGTAVLHLLHVHLTPTHTVLARRVSEDFADVFWISAVLTSYIAVLGLWTVFVFTYTGRGTWVTRLVAATVGGLFVLEAGSLFLVATGIALTTRVVEAILVVSLVLVLVLAIVGVFLVLDEATRLGPLLVREAAVLSLAAGTLFGSAWLFLRFNSPPVFTGSVLVSSLLFVFAIRHYSMFESLPLAGVLGRERVIREMTEGIVVVGQDGQIQDLNPAAQALFGVDSDRLLGEDWSVLVPGDFSLDELTQTDQSARVELAETVVAINATVVTDEQGRSLGHLVVCQDITDRRERERRLAVLNRFLVETVSERMETLESAADDIADSPANAAESGTEIWTTTTNLITLLTYVREVERGLADDDTQRSDVATVADSVIEDSPAVVGDRSPPPAAIEPPLLESVLELLVSDGVDTPTEAIDVTIEATGEAVEVTLNAEDTTANALRETALELARLTVESAGGTVRTASESDAGKRAGLVTLQLPAADEPGTEGESTTVAGRVGGEPP</sequence>
<dbReference type="AlphaFoldDB" id="A0A1G8SYB1"/>
<name>A0A1G8SYB1_9EURY</name>
<feature type="region of interest" description="Disordered" evidence="1">
    <location>
        <begin position="524"/>
        <end position="548"/>
    </location>
</feature>
<dbReference type="Pfam" id="PF08448">
    <property type="entry name" value="PAS_4"/>
    <property type="match status" value="1"/>
</dbReference>
<feature type="transmembrane region" description="Helical" evidence="2">
    <location>
        <begin position="202"/>
        <end position="219"/>
    </location>
</feature>
<feature type="transmembrane region" description="Helical" evidence="2">
    <location>
        <begin position="143"/>
        <end position="164"/>
    </location>
</feature>
<evidence type="ECO:0000259" key="3">
    <source>
        <dbReference type="PROSITE" id="PS50112"/>
    </source>
</evidence>
<evidence type="ECO:0000256" key="2">
    <source>
        <dbReference type="SAM" id="Phobius"/>
    </source>
</evidence>
<keyword evidence="2" id="KW-0472">Membrane</keyword>
<evidence type="ECO:0000256" key="1">
    <source>
        <dbReference type="SAM" id="MobiDB-lite"/>
    </source>
</evidence>
<dbReference type="Pfam" id="PF16927">
    <property type="entry name" value="HisKA_7TM"/>
    <property type="match status" value="1"/>
</dbReference>
<dbReference type="InterPro" id="IPR013656">
    <property type="entry name" value="PAS_4"/>
</dbReference>
<dbReference type="EMBL" id="FNFC01000002">
    <property type="protein sequence ID" value="SDJ34156.1"/>
    <property type="molecule type" value="Genomic_DNA"/>
</dbReference>
<dbReference type="SMART" id="SM00091">
    <property type="entry name" value="PAS"/>
    <property type="match status" value="1"/>
</dbReference>
<dbReference type="Proteomes" id="UP000198856">
    <property type="component" value="Unassembled WGS sequence"/>
</dbReference>
<dbReference type="SUPFAM" id="SSF55785">
    <property type="entry name" value="PYP-like sensor domain (PAS domain)"/>
    <property type="match status" value="1"/>
</dbReference>
<organism evidence="4 5">
    <name type="scientific">Halovenus aranensis</name>
    <dbReference type="NCBI Taxonomy" id="890420"/>
    <lineage>
        <taxon>Archaea</taxon>
        <taxon>Methanobacteriati</taxon>
        <taxon>Methanobacteriota</taxon>
        <taxon>Stenosarchaea group</taxon>
        <taxon>Halobacteria</taxon>
        <taxon>Halobacteriales</taxon>
        <taxon>Haloarculaceae</taxon>
        <taxon>Halovenus</taxon>
    </lineage>
</organism>
<dbReference type="InterPro" id="IPR035965">
    <property type="entry name" value="PAS-like_dom_sf"/>
</dbReference>
<dbReference type="InterPro" id="IPR031621">
    <property type="entry name" value="HisKA_7TM"/>
</dbReference>
<proteinExistence type="predicted"/>
<dbReference type="InterPro" id="IPR000014">
    <property type="entry name" value="PAS"/>
</dbReference>
<dbReference type="RefSeq" id="WP_176765220.1">
    <property type="nucleotide sequence ID" value="NZ_FNFC01000002.1"/>
</dbReference>
<evidence type="ECO:0000313" key="4">
    <source>
        <dbReference type="EMBL" id="SDJ34156.1"/>
    </source>
</evidence>
<feature type="transmembrane region" description="Helical" evidence="2">
    <location>
        <begin position="173"/>
        <end position="196"/>
    </location>
</feature>
<dbReference type="STRING" id="890420.SAMN05216226_102210"/>
<dbReference type="PROSITE" id="PS50112">
    <property type="entry name" value="PAS"/>
    <property type="match status" value="1"/>
</dbReference>
<keyword evidence="5" id="KW-1185">Reference proteome</keyword>
<dbReference type="CDD" id="cd00130">
    <property type="entry name" value="PAS"/>
    <property type="match status" value="1"/>
</dbReference>
<feature type="transmembrane region" description="Helical" evidence="2">
    <location>
        <begin position="111"/>
        <end position="137"/>
    </location>
</feature>
<evidence type="ECO:0000313" key="5">
    <source>
        <dbReference type="Proteomes" id="UP000198856"/>
    </source>
</evidence>
<reference evidence="4 5" key="1">
    <citation type="submission" date="2016-10" db="EMBL/GenBank/DDBJ databases">
        <authorList>
            <person name="de Groot N.N."/>
        </authorList>
    </citation>
    <scope>NUCLEOTIDE SEQUENCE [LARGE SCALE GENOMIC DNA]</scope>
    <source>
        <strain evidence="4 5">IBRC-M10015</strain>
    </source>
</reference>
<protein>
    <submittedName>
        <fullName evidence="4">PAS domain S-box-containing protein</fullName>
    </submittedName>
</protein>
<feature type="transmembrane region" description="Helical" evidence="2">
    <location>
        <begin position="6"/>
        <end position="27"/>
    </location>
</feature>
<dbReference type="NCBIfam" id="TIGR00229">
    <property type="entry name" value="sensory_box"/>
    <property type="match status" value="1"/>
</dbReference>
<dbReference type="OrthoDB" id="240966at2157"/>
<keyword evidence="2" id="KW-1133">Transmembrane helix</keyword>
<accession>A0A1G8SYB1</accession>
<dbReference type="Gene3D" id="3.30.450.20">
    <property type="entry name" value="PAS domain"/>
    <property type="match status" value="1"/>
</dbReference>
<feature type="transmembrane region" description="Helical" evidence="2">
    <location>
        <begin position="39"/>
        <end position="57"/>
    </location>
</feature>
<feature type="domain" description="PAS" evidence="3">
    <location>
        <begin position="237"/>
        <end position="286"/>
    </location>
</feature>
<feature type="transmembrane region" description="Helical" evidence="2">
    <location>
        <begin position="77"/>
        <end position="99"/>
    </location>
</feature>
<gene>
    <name evidence="4" type="ORF">SAMN05216226_102210</name>
</gene>
<keyword evidence="2" id="KW-0812">Transmembrane</keyword>